<sequence>MTVMGRSAGRRTDGASRRLALPRFQYPTVMRCLIWAPLSNSSRKAMA</sequence>
<gene>
    <name evidence="1" type="ORF">AWB83_03696</name>
</gene>
<comment type="caution">
    <text evidence="1">The sequence shown here is derived from an EMBL/GenBank/DDBJ whole genome shotgun (WGS) entry which is preliminary data.</text>
</comment>
<evidence type="ECO:0000313" key="1">
    <source>
        <dbReference type="EMBL" id="SAK74287.1"/>
    </source>
</evidence>
<dbReference type="AlphaFoldDB" id="A0A158BYD8"/>
<protein>
    <submittedName>
        <fullName evidence="1">Uncharacterized protein</fullName>
    </submittedName>
</protein>
<name>A0A158BYD8_9BURK</name>
<organism evidence="1 2">
    <name type="scientific">Caballeronia ptereochthonis</name>
    <dbReference type="NCBI Taxonomy" id="1777144"/>
    <lineage>
        <taxon>Bacteria</taxon>
        <taxon>Pseudomonadati</taxon>
        <taxon>Pseudomonadota</taxon>
        <taxon>Betaproteobacteria</taxon>
        <taxon>Burkholderiales</taxon>
        <taxon>Burkholderiaceae</taxon>
        <taxon>Caballeronia</taxon>
    </lineage>
</organism>
<dbReference type="Proteomes" id="UP000054978">
    <property type="component" value="Unassembled WGS sequence"/>
</dbReference>
<keyword evidence="2" id="KW-1185">Reference proteome</keyword>
<reference evidence="1" key="1">
    <citation type="submission" date="2016-01" db="EMBL/GenBank/DDBJ databases">
        <authorList>
            <person name="Peeters C."/>
        </authorList>
    </citation>
    <scope>NUCLEOTIDE SEQUENCE [LARGE SCALE GENOMIC DNA]</scope>
    <source>
        <strain evidence="1">LMG 29326</strain>
    </source>
</reference>
<dbReference type="EMBL" id="FCOB02000017">
    <property type="protein sequence ID" value="SAK74287.1"/>
    <property type="molecule type" value="Genomic_DNA"/>
</dbReference>
<evidence type="ECO:0000313" key="2">
    <source>
        <dbReference type="Proteomes" id="UP000054978"/>
    </source>
</evidence>
<proteinExistence type="predicted"/>
<accession>A0A158BYD8</accession>